<dbReference type="AlphaFoldDB" id="A0A859QY55"/>
<accession>A0A859QY55</accession>
<proteinExistence type="predicted"/>
<protein>
    <submittedName>
        <fullName evidence="1">Uncharacterized protein</fullName>
    </submittedName>
</protein>
<organism evidence="1 2">
    <name type="scientific">Sinorhizobium mexicanum</name>
    <dbReference type="NCBI Taxonomy" id="375549"/>
    <lineage>
        <taxon>Bacteria</taxon>
        <taxon>Pseudomonadati</taxon>
        <taxon>Pseudomonadota</taxon>
        <taxon>Alphaproteobacteria</taxon>
        <taxon>Hyphomicrobiales</taxon>
        <taxon>Rhizobiaceae</taxon>
        <taxon>Sinorhizobium/Ensifer group</taxon>
        <taxon>Sinorhizobium</taxon>
    </lineage>
</organism>
<evidence type="ECO:0000313" key="1">
    <source>
        <dbReference type="EMBL" id="QLL64419.1"/>
    </source>
</evidence>
<geneLocation type="plasmid" evidence="2">
    <name>pemeittgr7b</name>
</geneLocation>
<dbReference type="EMBL" id="CP041240">
    <property type="protein sequence ID" value="QLL64419.1"/>
    <property type="molecule type" value="Genomic_DNA"/>
</dbReference>
<keyword evidence="1" id="KW-0614">Plasmid</keyword>
<reference evidence="1 2" key="1">
    <citation type="submission" date="2019-06" db="EMBL/GenBank/DDBJ databases">
        <title>Complete genome sequence of Ensifer mexicanus ITTG R7 isolated from nodules of Acacia angustissima (Mill.) Kuntze.</title>
        <authorList>
            <person name="Rincon-Rosales R."/>
            <person name="Rogel M.A."/>
            <person name="Guerrero G."/>
            <person name="Rincon-Molina C.I."/>
            <person name="Lopez-Lopez A."/>
            <person name="Martinez-Romero E."/>
        </authorList>
    </citation>
    <scope>NUCLEOTIDE SEQUENCE [LARGE SCALE GENOMIC DNA]</scope>
    <source>
        <strain evidence="1 2">ITTG R7</strain>
        <plasmid evidence="2">pemeittgr7b</plasmid>
    </source>
</reference>
<dbReference type="KEGG" id="emx:FKV68_23630"/>
<evidence type="ECO:0000313" key="2">
    <source>
        <dbReference type="Proteomes" id="UP000510721"/>
    </source>
</evidence>
<sequence length="60" mass="6660">MVRSRAVHCVDLAVLEHQMRWSPAVAHRILQVRAAVANGRLKQANFALAACPPVSSRSRR</sequence>
<keyword evidence="2" id="KW-1185">Reference proteome</keyword>
<gene>
    <name evidence="1" type="ORF">FKV68_23630</name>
</gene>
<name>A0A859QY55_9HYPH</name>
<dbReference type="Proteomes" id="UP000510721">
    <property type="component" value="Plasmid pEmeITTGR7b"/>
</dbReference>